<organism evidence="5 6">
    <name type="scientific">Stackebrandtia endophytica</name>
    <dbReference type="NCBI Taxonomy" id="1496996"/>
    <lineage>
        <taxon>Bacteria</taxon>
        <taxon>Bacillati</taxon>
        <taxon>Actinomycetota</taxon>
        <taxon>Actinomycetes</taxon>
        <taxon>Glycomycetales</taxon>
        <taxon>Glycomycetaceae</taxon>
        <taxon>Stackebrandtia</taxon>
    </lineage>
</organism>
<evidence type="ECO:0000256" key="2">
    <source>
        <dbReference type="ARBA" id="ARBA00022741"/>
    </source>
</evidence>
<proteinExistence type="predicted"/>
<dbReference type="InterPro" id="IPR003439">
    <property type="entry name" value="ABC_transporter-like_ATP-bd"/>
</dbReference>
<dbReference type="InterPro" id="IPR051782">
    <property type="entry name" value="ABC_Transporter_VariousFunc"/>
</dbReference>
<dbReference type="AlphaFoldDB" id="A0A543B0D5"/>
<reference evidence="5 6" key="1">
    <citation type="submission" date="2019-06" db="EMBL/GenBank/DDBJ databases">
        <title>Sequencing the genomes of 1000 actinobacteria strains.</title>
        <authorList>
            <person name="Klenk H.-P."/>
        </authorList>
    </citation>
    <scope>NUCLEOTIDE SEQUENCE [LARGE SCALE GENOMIC DNA]</scope>
    <source>
        <strain evidence="5 6">DSM 45928</strain>
    </source>
</reference>
<dbReference type="GO" id="GO:0005524">
    <property type="term" value="F:ATP binding"/>
    <property type="evidence" value="ECO:0007669"/>
    <property type="project" value="UniProtKB-KW"/>
</dbReference>
<dbReference type="RefSeq" id="WP_211347770.1">
    <property type="nucleotide sequence ID" value="NZ_JBHTGS010000004.1"/>
</dbReference>
<dbReference type="GO" id="GO:0016887">
    <property type="term" value="F:ATP hydrolysis activity"/>
    <property type="evidence" value="ECO:0007669"/>
    <property type="project" value="InterPro"/>
</dbReference>
<dbReference type="EMBL" id="VFOW01000001">
    <property type="protein sequence ID" value="TQL78256.1"/>
    <property type="molecule type" value="Genomic_DNA"/>
</dbReference>
<dbReference type="PANTHER" id="PTHR42939:SF1">
    <property type="entry name" value="ABC TRANSPORTER ATP-BINDING PROTEIN ALBC-RELATED"/>
    <property type="match status" value="1"/>
</dbReference>
<dbReference type="InterPro" id="IPR003593">
    <property type="entry name" value="AAA+_ATPase"/>
</dbReference>
<dbReference type="CDD" id="cd03230">
    <property type="entry name" value="ABC_DR_subfamily_A"/>
    <property type="match status" value="1"/>
</dbReference>
<dbReference type="SUPFAM" id="SSF52540">
    <property type="entry name" value="P-loop containing nucleoside triphosphate hydrolases"/>
    <property type="match status" value="1"/>
</dbReference>
<dbReference type="InterPro" id="IPR027417">
    <property type="entry name" value="P-loop_NTPase"/>
</dbReference>
<dbReference type="Pfam" id="PF00005">
    <property type="entry name" value="ABC_tran"/>
    <property type="match status" value="1"/>
</dbReference>
<dbReference type="SMART" id="SM00382">
    <property type="entry name" value="AAA"/>
    <property type="match status" value="1"/>
</dbReference>
<evidence type="ECO:0000256" key="1">
    <source>
        <dbReference type="ARBA" id="ARBA00022448"/>
    </source>
</evidence>
<protein>
    <submittedName>
        <fullName evidence="5">ABC-2 type transport system ATP-binding protein</fullName>
    </submittedName>
</protein>
<evidence type="ECO:0000313" key="6">
    <source>
        <dbReference type="Proteomes" id="UP000317043"/>
    </source>
</evidence>
<sequence length="257" mass="27645">MNPHHDHTDTALRVRGIRRVFGSSVAVDSVDLTVSPASFYGLVGPNGAGKSTLIGCAVGLDRPDAGTSSVFGVDVWDNPLEARRQLGVLPDNLALPEYLSGRELLHYWGQLHGIDAEQVKSRAGELLTLFELDGSVEQTLIIDYSTGMRKKIGLAVALLHSPRLLVLDEPFEAVDPVSAITIRRILEQFVHTGGSIIMSSHSMSLVEQLCDTVAIMANGRVAIEGPLDDVRATDTLEDAFIRTVGVPQQGGNLSWLG</sequence>
<keyword evidence="1" id="KW-0813">Transport</keyword>
<feature type="domain" description="ABC transporter" evidence="4">
    <location>
        <begin position="12"/>
        <end position="243"/>
    </location>
</feature>
<dbReference type="PROSITE" id="PS50893">
    <property type="entry name" value="ABC_TRANSPORTER_2"/>
    <property type="match status" value="1"/>
</dbReference>
<evidence type="ECO:0000259" key="4">
    <source>
        <dbReference type="PROSITE" id="PS50893"/>
    </source>
</evidence>
<evidence type="ECO:0000256" key="3">
    <source>
        <dbReference type="ARBA" id="ARBA00022840"/>
    </source>
</evidence>
<name>A0A543B0D5_9ACTN</name>
<gene>
    <name evidence="5" type="ORF">FB566_3839</name>
</gene>
<comment type="caution">
    <text evidence="5">The sequence shown here is derived from an EMBL/GenBank/DDBJ whole genome shotgun (WGS) entry which is preliminary data.</text>
</comment>
<dbReference type="Proteomes" id="UP000317043">
    <property type="component" value="Unassembled WGS sequence"/>
</dbReference>
<dbReference type="Gene3D" id="3.40.50.300">
    <property type="entry name" value="P-loop containing nucleotide triphosphate hydrolases"/>
    <property type="match status" value="1"/>
</dbReference>
<dbReference type="PANTHER" id="PTHR42939">
    <property type="entry name" value="ABC TRANSPORTER ATP-BINDING PROTEIN ALBC-RELATED"/>
    <property type="match status" value="1"/>
</dbReference>
<dbReference type="InParanoid" id="A0A543B0D5"/>
<keyword evidence="3 5" id="KW-0067">ATP-binding</keyword>
<evidence type="ECO:0000313" key="5">
    <source>
        <dbReference type="EMBL" id="TQL78256.1"/>
    </source>
</evidence>
<keyword evidence="6" id="KW-1185">Reference proteome</keyword>
<accession>A0A543B0D5</accession>
<keyword evidence="2" id="KW-0547">Nucleotide-binding</keyword>